<name>A0A2P2R0Z6_RHIMU</name>
<organism evidence="2">
    <name type="scientific">Rhizophora mucronata</name>
    <name type="common">Asiatic mangrove</name>
    <dbReference type="NCBI Taxonomy" id="61149"/>
    <lineage>
        <taxon>Eukaryota</taxon>
        <taxon>Viridiplantae</taxon>
        <taxon>Streptophyta</taxon>
        <taxon>Embryophyta</taxon>
        <taxon>Tracheophyta</taxon>
        <taxon>Spermatophyta</taxon>
        <taxon>Magnoliopsida</taxon>
        <taxon>eudicotyledons</taxon>
        <taxon>Gunneridae</taxon>
        <taxon>Pentapetalae</taxon>
        <taxon>rosids</taxon>
        <taxon>fabids</taxon>
        <taxon>Malpighiales</taxon>
        <taxon>Rhizophoraceae</taxon>
        <taxon>Rhizophora</taxon>
    </lineage>
</organism>
<evidence type="ECO:0000313" key="2">
    <source>
        <dbReference type="EMBL" id="MBX72900.1"/>
    </source>
</evidence>
<sequence length="47" mass="5671">MKLSVWWRGIQATRLCMQHRHNEFPNESKGGKTKSRRRNPLYRKSSL</sequence>
<accession>A0A2P2R0Z6</accession>
<protein>
    <submittedName>
        <fullName evidence="2">Uncharacterized protein</fullName>
    </submittedName>
</protein>
<dbReference type="AlphaFoldDB" id="A0A2P2R0Z6"/>
<evidence type="ECO:0000256" key="1">
    <source>
        <dbReference type="SAM" id="MobiDB-lite"/>
    </source>
</evidence>
<feature type="compositionally biased region" description="Basic and acidic residues" evidence="1">
    <location>
        <begin position="21"/>
        <end position="30"/>
    </location>
</feature>
<dbReference type="EMBL" id="GGEC01092416">
    <property type="protein sequence ID" value="MBX72900.1"/>
    <property type="molecule type" value="Transcribed_RNA"/>
</dbReference>
<reference evidence="2" key="1">
    <citation type="submission" date="2018-02" db="EMBL/GenBank/DDBJ databases">
        <title>Rhizophora mucronata_Transcriptome.</title>
        <authorList>
            <person name="Meera S.P."/>
            <person name="Sreeshan A."/>
            <person name="Augustine A."/>
        </authorList>
    </citation>
    <scope>NUCLEOTIDE SEQUENCE</scope>
    <source>
        <tissue evidence="2">Leaf</tissue>
    </source>
</reference>
<feature type="region of interest" description="Disordered" evidence="1">
    <location>
        <begin position="21"/>
        <end position="47"/>
    </location>
</feature>
<feature type="compositionally biased region" description="Basic residues" evidence="1">
    <location>
        <begin position="31"/>
        <end position="47"/>
    </location>
</feature>
<proteinExistence type="predicted"/>